<dbReference type="Proteomes" id="UP001501705">
    <property type="component" value="Unassembled WGS sequence"/>
</dbReference>
<dbReference type="Gene3D" id="3.90.470.20">
    <property type="entry name" value="4'-phosphopantetheinyl transferase domain"/>
    <property type="match status" value="1"/>
</dbReference>
<evidence type="ECO:0008006" key="3">
    <source>
        <dbReference type="Google" id="ProtNLM"/>
    </source>
</evidence>
<comment type="caution">
    <text evidence="1">The sequence shown here is derived from an EMBL/GenBank/DDBJ whole genome shotgun (WGS) entry which is preliminary data.</text>
</comment>
<organism evidence="1 2">
    <name type="scientific">Kribbella hippodromi</name>
    <dbReference type="NCBI Taxonomy" id="434347"/>
    <lineage>
        <taxon>Bacteria</taxon>
        <taxon>Bacillati</taxon>
        <taxon>Actinomycetota</taxon>
        <taxon>Actinomycetes</taxon>
        <taxon>Propionibacteriales</taxon>
        <taxon>Kribbellaceae</taxon>
        <taxon>Kribbella</taxon>
    </lineage>
</organism>
<evidence type="ECO:0000313" key="1">
    <source>
        <dbReference type="EMBL" id="GAA1594635.1"/>
    </source>
</evidence>
<accession>A0ABP4Q452</accession>
<proteinExistence type="predicted"/>
<dbReference type="InterPro" id="IPR037143">
    <property type="entry name" value="4-PPantetheinyl_Trfase_dom_sf"/>
</dbReference>
<name>A0ABP4Q452_9ACTN</name>
<dbReference type="RefSeq" id="WP_344238610.1">
    <property type="nucleotide sequence ID" value="NZ_BAAAPH010000022.1"/>
</dbReference>
<dbReference type="EMBL" id="BAAAPH010000022">
    <property type="protein sequence ID" value="GAA1594635.1"/>
    <property type="molecule type" value="Genomic_DNA"/>
</dbReference>
<gene>
    <name evidence="1" type="ORF">GCM10009804_59110</name>
</gene>
<sequence>MIPSAGSCRPSPPGGADGFAAVLTVPGTPAGRLLGAGVDLLDQQRFALAAKRVGPAWLDRIFDESERAGTAGGELPRGSTQLAGSAQLAELARLFGIKECVIKIVGGLPVGAGYRDIVVATTGGDGARPIRLRGELARWAGDHRAVLAGGVLAGGVLQECQDTAGSALDLCWAVATEVEEPR</sequence>
<dbReference type="SUPFAM" id="SSF56214">
    <property type="entry name" value="4'-phosphopantetheinyl transferase"/>
    <property type="match status" value="1"/>
</dbReference>
<evidence type="ECO:0000313" key="2">
    <source>
        <dbReference type="Proteomes" id="UP001501705"/>
    </source>
</evidence>
<keyword evidence="2" id="KW-1185">Reference proteome</keyword>
<reference evidence="2" key="1">
    <citation type="journal article" date="2019" name="Int. J. Syst. Evol. Microbiol.">
        <title>The Global Catalogue of Microorganisms (GCM) 10K type strain sequencing project: providing services to taxonomists for standard genome sequencing and annotation.</title>
        <authorList>
            <consortium name="The Broad Institute Genomics Platform"/>
            <consortium name="The Broad Institute Genome Sequencing Center for Infectious Disease"/>
            <person name="Wu L."/>
            <person name="Ma J."/>
        </authorList>
    </citation>
    <scope>NUCLEOTIDE SEQUENCE [LARGE SCALE GENOMIC DNA]</scope>
    <source>
        <strain evidence="2">JCM 15572</strain>
    </source>
</reference>
<protein>
    <recommendedName>
        <fullName evidence="3">4'-phosphopantetheinyl transferase superfamily protein</fullName>
    </recommendedName>
</protein>